<keyword evidence="1" id="KW-0812">Transmembrane</keyword>
<protein>
    <submittedName>
        <fullName evidence="2">Uncharacterized protein</fullName>
    </submittedName>
</protein>
<evidence type="ECO:0000313" key="3">
    <source>
        <dbReference type="Proteomes" id="UP000663823"/>
    </source>
</evidence>
<comment type="caution">
    <text evidence="2">The sequence shown here is derived from an EMBL/GenBank/DDBJ whole genome shotgun (WGS) entry which is preliminary data.</text>
</comment>
<proteinExistence type="predicted"/>
<feature type="transmembrane region" description="Helical" evidence="1">
    <location>
        <begin position="62"/>
        <end position="89"/>
    </location>
</feature>
<accession>A0A820CZN2</accession>
<dbReference type="AlphaFoldDB" id="A0A820CZN2"/>
<evidence type="ECO:0000256" key="1">
    <source>
        <dbReference type="SAM" id="Phobius"/>
    </source>
</evidence>
<gene>
    <name evidence="2" type="ORF">OTI717_LOCUS39671</name>
</gene>
<keyword evidence="1" id="KW-1133">Transmembrane helix</keyword>
<evidence type="ECO:0000313" key="2">
    <source>
        <dbReference type="EMBL" id="CAF4229165.1"/>
    </source>
</evidence>
<feature type="non-terminal residue" evidence="2">
    <location>
        <position position="1"/>
    </location>
</feature>
<sequence>RYSNFDQNVPRNSIWSSKPIRTNSNLSFQHISSISTSLVKSDAWNELINIHSNSKKSFISPYYRIILIVLDVSLLVGGITLATITIVWLKSITMNGTFDSVDVTVTDPIVIANIALVSRTSTTYEPVATNGRSWIVVTCGNGSELSANGSVY</sequence>
<dbReference type="Proteomes" id="UP000663823">
    <property type="component" value="Unassembled WGS sequence"/>
</dbReference>
<organism evidence="2 3">
    <name type="scientific">Rotaria sordida</name>
    <dbReference type="NCBI Taxonomy" id="392033"/>
    <lineage>
        <taxon>Eukaryota</taxon>
        <taxon>Metazoa</taxon>
        <taxon>Spiralia</taxon>
        <taxon>Gnathifera</taxon>
        <taxon>Rotifera</taxon>
        <taxon>Eurotatoria</taxon>
        <taxon>Bdelloidea</taxon>
        <taxon>Philodinida</taxon>
        <taxon>Philodinidae</taxon>
        <taxon>Rotaria</taxon>
    </lineage>
</organism>
<reference evidence="2" key="1">
    <citation type="submission" date="2021-02" db="EMBL/GenBank/DDBJ databases">
        <authorList>
            <person name="Nowell W R."/>
        </authorList>
    </citation>
    <scope>NUCLEOTIDE SEQUENCE</scope>
</reference>
<keyword evidence="1" id="KW-0472">Membrane</keyword>
<dbReference type="EMBL" id="CAJOAX010026985">
    <property type="protein sequence ID" value="CAF4229165.1"/>
    <property type="molecule type" value="Genomic_DNA"/>
</dbReference>
<name>A0A820CZN2_9BILA</name>